<sequence length="55" mass="6169">MVSECKSCGMNLGEEHPQLNDMCIDCFADSWGELVEMSPMVSPQTLYKIEGKKEV</sequence>
<dbReference type="OrthoDB" id="372899at2157"/>
<reference evidence="1 2" key="1">
    <citation type="journal article" date="2013" name="Nature">
        <title>Anaerobic oxidation of methane coupled to nitrate reduction in a novel archaeal lineage.</title>
        <authorList>
            <person name="Haroon M.F."/>
            <person name="Hu S."/>
            <person name="Shi Y."/>
            <person name="Imelfort M."/>
            <person name="Keller J."/>
            <person name="Hugenholtz P."/>
            <person name="Yuan Z."/>
            <person name="Tyson G.W."/>
        </authorList>
    </citation>
    <scope>NUCLEOTIDE SEQUENCE [LARGE SCALE GENOMIC DNA]</scope>
    <source>
        <strain evidence="1 2">ANME-2d</strain>
    </source>
</reference>
<dbReference type="Proteomes" id="UP000027153">
    <property type="component" value="Unassembled WGS sequence"/>
</dbReference>
<gene>
    <name evidence="1" type="ORF">ANME2D_03076</name>
</gene>
<name>A0A062UVJ6_9EURY</name>
<keyword evidence="2" id="KW-1185">Reference proteome</keyword>
<evidence type="ECO:0000313" key="1">
    <source>
        <dbReference type="EMBL" id="KCZ71046.1"/>
    </source>
</evidence>
<organism evidence="1 2">
    <name type="scientific">Candidatus Methanoperedens nitratireducens</name>
    <dbReference type="NCBI Taxonomy" id="1392998"/>
    <lineage>
        <taxon>Archaea</taxon>
        <taxon>Methanobacteriati</taxon>
        <taxon>Methanobacteriota</taxon>
        <taxon>Stenosarchaea group</taxon>
        <taxon>Methanomicrobia</taxon>
        <taxon>Methanosarcinales</taxon>
        <taxon>ANME-2 cluster</taxon>
        <taxon>Candidatus Methanoperedentaceae</taxon>
        <taxon>Candidatus Methanoperedens</taxon>
    </lineage>
</organism>
<dbReference type="RefSeq" id="WP_157834156.1">
    <property type="nucleotide sequence ID" value="NZ_JMIY01000007.1"/>
</dbReference>
<evidence type="ECO:0000313" key="2">
    <source>
        <dbReference type="Proteomes" id="UP000027153"/>
    </source>
</evidence>
<comment type="caution">
    <text evidence="1">The sequence shown here is derived from an EMBL/GenBank/DDBJ whole genome shotgun (WGS) entry which is preliminary data.</text>
</comment>
<protein>
    <submittedName>
        <fullName evidence="1">Uncharacterized protein</fullName>
    </submittedName>
</protein>
<dbReference type="EMBL" id="JMIY01000007">
    <property type="protein sequence ID" value="KCZ71046.1"/>
    <property type="molecule type" value="Genomic_DNA"/>
</dbReference>
<accession>A0A062UVJ6</accession>
<proteinExistence type="predicted"/>
<dbReference type="AlphaFoldDB" id="A0A062UVJ6"/>